<dbReference type="AlphaFoldDB" id="A0ABD3Q9C2"/>
<gene>
    <name evidence="2" type="ORF">HJC23_000693</name>
</gene>
<name>A0ABD3Q9C2_9STRA</name>
<reference evidence="2 3" key="1">
    <citation type="journal article" date="2020" name="G3 (Bethesda)">
        <title>Improved Reference Genome for Cyclotella cryptica CCMP332, a Model for Cell Wall Morphogenesis, Salinity Adaptation, and Lipid Production in Diatoms (Bacillariophyta).</title>
        <authorList>
            <person name="Roberts W.R."/>
            <person name="Downey K.M."/>
            <person name="Ruck E.C."/>
            <person name="Traller J.C."/>
            <person name="Alverson A.J."/>
        </authorList>
    </citation>
    <scope>NUCLEOTIDE SEQUENCE [LARGE SCALE GENOMIC DNA]</scope>
    <source>
        <strain evidence="2 3">CCMP332</strain>
    </source>
</reference>
<keyword evidence="3" id="KW-1185">Reference proteome</keyword>
<dbReference type="EMBL" id="JABMIG020000058">
    <property type="protein sequence ID" value="KAL3796940.1"/>
    <property type="molecule type" value="Genomic_DNA"/>
</dbReference>
<comment type="caution">
    <text evidence="2">The sequence shown here is derived from an EMBL/GenBank/DDBJ whole genome shotgun (WGS) entry which is preliminary data.</text>
</comment>
<organism evidence="2 3">
    <name type="scientific">Cyclotella cryptica</name>
    <dbReference type="NCBI Taxonomy" id="29204"/>
    <lineage>
        <taxon>Eukaryota</taxon>
        <taxon>Sar</taxon>
        <taxon>Stramenopiles</taxon>
        <taxon>Ochrophyta</taxon>
        <taxon>Bacillariophyta</taxon>
        <taxon>Coscinodiscophyceae</taxon>
        <taxon>Thalassiosirophycidae</taxon>
        <taxon>Stephanodiscales</taxon>
        <taxon>Stephanodiscaceae</taxon>
        <taxon>Cyclotella</taxon>
    </lineage>
</organism>
<proteinExistence type="predicted"/>
<protein>
    <submittedName>
        <fullName evidence="2">Uncharacterized protein</fullName>
    </submittedName>
</protein>
<dbReference type="Proteomes" id="UP001516023">
    <property type="component" value="Unassembled WGS sequence"/>
</dbReference>
<evidence type="ECO:0000313" key="2">
    <source>
        <dbReference type="EMBL" id="KAL3796940.1"/>
    </source>
</evidence>
<evidence type="ECO:0000256" key="1">
    <source>
        <dbReference type="SAM" id="MobiDB-lite"/>
    </source>
</evidence>
<evidence type="ECO:0000313" key="3">
    <source>
        <dbReference type="Proteomes" id="UP001516023"/>
    </source>
</evidence>
<accession>A0ABD3Q9C2</accession>
<sequence>MMELQDIHDRIHYNNDATNKNVKGADSEKNRDKFSNSVLEMFRNGIKARRLGYSPMLLTSAQKRSNAFCSTNGTGQVLPK</sequence>
<feature type="region of interest" description="Disordered" evidence="1">
    <location>
        <begin position="1"/>
        <end position="30"/>
    </location>
</feature>
<feature type="compositionally biased region" description="Basic and acidic residues" evidence="1">
    <location>
        <begin position="1"/>
        <end position="13"/>
    </location>
</feature>